<feature type="compositionally biased region" description="Low complexity" evidence="1">
    <location>
        <begin position="310"/>
        <end position="322"/>
    </location>
</feature>
<name>A0ABM4TSF8_DROSZ</name>
<accession>A0ABM4TSF8</accession>
<evidence type="ECO:0000313" key="2">
    <source>
        <dbReference type="Proteomes" id="UP001652628"/>
    </source>
</evidence>
<feature type="compositionally biased region" description="Basic and acidic residues" evidence="1">
    <location>
        <begin position="912"/>
        <end position="921"/>
    </location>
</feature>
<organism evidence="2 3">
    <name type="scientific">Drosophila suzukii</name>
    <name type="common">Spotted-wing drosophila fruit fly</name>
    <dbReference type="NCBI Taxonomy" id="28584"/>
    <lineage>
        <taxon>Eukaryota</taxon>
        <taxon>Metazoa</taxon>
        <taxon>Ecdysozoa</taxon>
        <taxon>Arthropoda</taxon>
        <taxon>Hexapoda</taxon>
        <taxon>Insecta</taxon>
        <taxon>Pterygota</taxon>
        <taxon>Neoptera</taxon>
        <taxon>Endopterygota</taxon>
        <taxon>Diptera</taxon>
        <taxon>Brachycera</taxon>
        <taxon>Muscomorpha</taxon>
        <taxon>Ephydroidea</taxon>
        <taxon>Drosophilidae</taxon>
        <taxon>Drosophila</taxon>
        <taxon>Sophophora</taxon>
    </lineage>
</organism>
<feature type="compositionally biased region" description="Polar residues" evidence="1">
    <location>
        <begin position="473"/>
        <end position="487"/>
    </location>
</feature>
<feature type="region of interest" description="Disordered" evidence="1">
    <location>
        <begin position="651"/>
        <end position="880"/>
    </location>
</feature>
<feature type="compositionally biased region" description="Basic and acidic residues" evidence="1">
    <location>
        <begin position="845"/>
        <end position="869"/>
    </location>
</feature>
<feature type="region of interest" description="Disordered" evidence="1">
    <location>
        <begin position="962"/>
        <end position="983"/>
    </location>
</feature>
<feature type="compositionally biased region" description="Basic and acidic residues" evidence="1">
    <location>
        <begin position="279"/>
        <end position="295"/>
    </location>
</feature>
<sequence length="1055" mass="116382">MAGFVFGGIAACRRTTHCLGLLRSSYRPLSLHPSLAPLHQRRRRHSSSSRSGGSGERQSPYEVKDQTKEPGHSAGGLETTAAPPDRPKAPGEQRPESPNEVRPKVLPIQDQPHRSQPSPAEVKPPNPHTIVCSSDNQDLSGSPDNVFGKNESFEDKVVELGSPVKITETKDFETKSESQIFPTSTVIDLIESPKYHSLSAAESKDDPKFENLLAIESELKSLTASISEIIEQPNQQTFSPIKAELKSVDSPTTNKNSQGVTRSPELLSQRSSFVTPFEIKSKDSNPSKSKDRIQSKESQPSTKSNPRPASKSSDLGGSLDLKVMTSPLAKPQTEKASAQTESLKGSSEPKNSKTRTCEGATSTTFNMPGENKISGIKVDLETLKDRSEEFGQLLDKVQEKRFGKVDAVKEKPANRDVIQKWVEHFKLAGKKAASANETKTSGAISAPSERNNERKVYFIETLVKENNIWVPKNSRSSNTISHPSGKNITAIEPTKSPRLPLPLKIVPENEAPTAFKKTVKPVPSSELKSNKNTQFDVASKATKPTEFILGQPPLTKNSSSVDSKNSNAVLNATSNKSSVIDQDKRKGQTTEEIVAMFKEDNESDQAKIEEGRVRELFNTLERFNDGPGSCKTLSELSSATKNNQSDVLAMLSSRSDKKGGGTINEKGHLDSTDSGNKTEDTFTKLGDLDSTIREEEYVDAQRTKDKHNEDYFAKLSNLDSTIRDESSDKQNKQGESKESENKNEKNDEQKKFDLAQKVSSFMKSAQKPQRFEKMDSKTKSKVETTSELTPSDLYDPIAPEVSSPAPVESGKADLEDIEEPSPSLEAPEVKPKKEEAKVKAPTAMDETKTKVDEKPPLEQSQPKKEKPQLDDGELALKLLDKATGEIPATAQPTLKPQAEKSFFQHLFDKILGRGKSNEGKRQMSSYTGRRHLSTSSMEESPVVICLQQPVLEPPTLELFAKNDDTEIKGGSPECSSPKKSPRELLREKQQTRKIKILGGSEECAKKMKRLKELTKEKDDDDDCGSRHFSNSVSRFCRHLWFSIIPEAANNSNKVK</sequence>
<dbReference type="Proteomes" id="UP001652628">
    <property type="component" value="Chromosome 3"/>
</dbReference>
<keyword evidence="2" id="KW-1185">Reference proteome</keyword>
<feature type="region of interest" description="Disordered" evidence="1">
    <location>
        <begin position="33"/>
        <end position="148"/>
    </location>
</feature>
<feature type="compositionally biased region" description="Polar residues" evidence="1">
    <location>
        <begin position="922"/>
        <end position="938"/>
    </location>
</feature>
<protein>
    <submittedName>
        <fullName evidence="3">Cylicin-1</fullName>
    </submittedName>
</protein>
<feature type="compositionally biased region" description="Low complexity" evidence="1">
    <location>
        <begin position="556"/>
        <end position="567"/>
    </location>
</feature>
<dbReference type="GeneID" id="108014111"/>
<feature type="region of interest" description="Disordered" evidence="1">
    <location>
        <begin position="231"/>
        <end position="371"/>
    </location>
</feature>
<feature type="compositionally biased region" description="Polar residues" evidence="1">
    <location>
        <begin position="249"/>
        <end position="274"/>
    </location>
</feature>
<feature type="compositionally biased region" description="Polar residues" evidence="1">
    <location>
        <begin position="296"/>
        <end position="307"/>
    </location>
</feature>
<feature type="compositionally biased region" description="Polar residues" evidence="1">
    <location>
        <begin position="131"/>
        <end position="143"/>
    </location>
</feature>
<feature type="compositionally biased region" description="Polar residues" evidence="1">
    <location>
        <begin position="526"/>
        <end position="536"/>
    </location>
</feature>
<feature type="compositionally biased region" description="Polar residues" evidence="1">
    <location>
        <begin position="568"/>
        <end position="580"/>
    </location>
</feature>
<feature type="compositionally biased region" description="Polar residues" evidence="1">
    <location>
        <begin position="334"/>
        <end position="349"/>
    </location>
</feature>
<evidence type="ECO:0000313" key="3">
    <source>
        <dbReference type="RefSeq" id="XP_070852901.1"/>
    </source>
</evidence>
<evidence type="ECO:0000256" key="1">
    <source>
        <dbReference type="SAM" id="MobiDB-lite"/>
    </source>
</evidence>
<proteinExistence type="predicted"/>
<feature type="compositionally biased region" description="Basic and acidic residues" evidence="1">
    <location>
        <begin position="769"/>
        <end position="784"/>
    </location>
</feature>
<feature type="region of interest" description="Disordered" evidence="1">
    <location>
        <begin position="516"/>
        <end position="588"/>
    </location>
</feature>
<dbReference type="RefSeq" id="XP_070852901.1">
    <property type="nucleotide sequence ID" value="XM_070996800.1"/>
</dbReference>
<feature type="compositionally biased region" description="Basic and acidic residues" evidence="1">
    <location>
        <begin position="721"/>
        <end position="754"/>
    </location>
</feature>
<feature type="compositionally biased region" description="Polar residues" evidence="1">
    <location>
        <begin position="757"/>
        <end position="767"/>
    </location>
</feature>
<feature type="compositionally biased region" description="Basic and acidic residues" evidence="1">
    <location>
        <begin position="62"/>
        <end position="71"/>
    </location>
</feature>
<feature type="region of interest" description="Disordered" evidence="1">
    <location>
        <begin position="430"/>
        <end position="449"/>
    </location>
</feature>
<feature type="compositionally biased region" description="Basic and acidic residues" evidence="1">
    <location>
        <begin position="654"/>
        <end position="712"/>
    </location>
</feature>
<feature type="compositionally biased region" description="Basic and acidic residues" evidence="1">
    <location>
        <begin position="85"/>
        <end position="103"/>
    </location>
</feature>
<feature type="region of interest" description="Disordered" evidence="1">
    <location>
        <begin position="472"/>
        <end position="502"/>
    </location>
</feature>
<feature type="region of interest" description="Disordered" evidence="1">
    <location>
        <begin position="912"/>
        <end position="939"/>
    </location>
</feature>
<gene>
    <name evidence="3" type="primary">LOC108014111</name>
</gene>
<reference evidence="3" key="1">
    <citation type="submission" date="2025-08" db="UniProtKB">
        <authorList>
            <consortium name="RefSeq"/>
        </authorList>
    </citation>
    <scope>IDENTIFICATION</scope>
</reference>
<feature type="compositionally biased region" description="Basic and acidic residues" evidence="1">
    <location>
        <begin position="827"/>
        <end position="838"/>
    </location>
</feature>